<feature type="region of interest" description="Disordered" evidence="5">
    <location>
        <begin position="207"/>
        <end position="240"/>
    </location>
</feature>
<dbReference type="EMBL" id="JBDFQZ010000005">
    <property type="protein sequence ID" value="KAK9724992.1"/>
    <property type="molecule type" value="Genomic_DNA"/>
</dbReference>
<dbReference type="InterPro" id="IPR036638">
    <property type="entry name" value="HLH_DNA-bd_sf"/>
</dbReference>
<dbReference type="CDD" id="cd11444">
    <property type="entry name" value="bHLH_AtIBH1_like"/>
    <property type="match status" value="1"/>
</dbReference>
<name>A0AAW1KVY4_SAPOF</name>
<dbReference type="PANTHER" id="PTHR33124">
    <property type="entry name" value="TRANSCRIPTION FACTOR IBH1-LIKE 1"/>
    <property type="match status" value="1"/>
</dbReference>
<feature type="compositionally biased region" description="Polar residues" evidence="5">
    <location>
        <begin position="1"/>
        <end position="12"/>
    </location>
</feature>
<dbReference type="InterPro" id="IPR059002">
    <property type="entry name" value="IBH1_N"/>
</dbReference>
<feature type="compositionally biased region" description="Pro residues" evidence="5">
    <location>
        <begin position="230"/>
        <end position="240"/>
    </location>
</feature>
<comment type="caution">
    <text evidence="7">The sequence shown here is derived from an EMBL/GenBank/DDBJ whole genome shotgun (WGS) entry which is preliminary data.</text>
</comment>
<reference evidence="7 8" key="1">
    <citation type="submission" date="2024-03" db="EMBL/GenBank/DDBJ databases">
        <title>WGS assembly of Saponaria officinalis var. Norfolk2.</title>
        <authorList>
            <person name="Jenkins J."/>
            <person name="Shu S."/>
            <person name="Grimwood J."/>
            <person name="Barry K."/>
            <person name="Goodstein D."/>
            <person name="Schmutz J."/>
            <person name="Leebens-Mack J."/>
            <person name="Osbourn A."/>
        </authorList>
    </citation>
    <scope>NUCLEOTIDE SEQUENCE [LARGE SCALE GENOMIC DNA]</scope>
    <source>
        <strain evidence="8">cv. Norfolk2</strain>
        <strain evidence="7">JIC</strain>
        <tissue evidence="7">Leaf</tissue>
    </source>
</reference>
<sequence length="240" mass="25969">MEPSRTITNPEASTSSSSSREIRIRKKRLTTQSSSSSSTSTTTNPNSLWKSEKTQQIFSSKLMAALRHVRITPPSPSAPRRSRAVKEAADTALAVAAKGRTRWSRAILSNKIKLKYFNQTHKRQKVNITGCNRLRSPSTATKMLSLKGKAKELPGVERKVKTLGRLVPGCNKETLPVILEEATDYIPALEMQIRAMRDLLSRLSAVSTTVDGDGGGNSGGEPSGGGSGSNPPPPDNNRMI</sequence>
<dbReference type="AlphaFoldDB" id="A0AAW1KVY4"/>
<protein>
    <recommendedName>
        <fullName evidence="6">IBH1-like N-terminal domain-containing protein</fullName>
    </recommendedName>
</protein>
<feature type="compositionally biased region" description="Low complexity" evidence="5">
    <location>
        <begin position="30"/>
        <end position="43"/>
    </location>
</feature>
<dbReference type="GO" id="GO:0000976">
    <property type="term" value="F:transcription cis-regulatory region binding"/>
    <property type="evidence" value="ECO:0007669"/>
    <property type="project" value="UniProtKB-ARBA"/>
</dbReference>
<dbReference type="PANTHER" id="PTHR33124:SF12">
    <property type="entry name" value="TRANSCRIPTION FACTOR BHLH148"/>
    <property type="match status" value="1"/>
</dbReference>
<keyword evidence="8" id="KW-1185">Reference proteome</keyword>
<dbReference type="EMBL" id="JBDFQZ010000005">
    <property type="protein sequence ID" value="KAK9724993.1"/>
    <property type="molecule type" value="Genomic_DNA"/>
</dbReference>
<evidence type="ECO:0000256" key="5">
    <source>
        <dbReference type="SAM" id="MobiDB-lite"/>
    </source>
</evidence>
<evidence type="ECO:0000256" key="2">
    <source>
        <dbReference type="ARBA" id="ARBA00023015"/>
    </source>
</evidence>
<proteinExistence type="predicted"/>
<organism evidence="7 8">
    <name type="scientific">Saponaria officinalis</name>
    <name type="common">Common soapwort</name>
    <name type="synonym">Lychnis saponaria</name>
    <dbReference type="NCBI Taxonomy" id="3572"/>
    <lineage>
        <taxon>Eukaryota</taxon>
        <taxon>Viridiplantae</taxon>
        <taxon>Streptophyta</taxon>
        <taxon>Embryophyta</taxon>
        <taxon>Tracheophyta</taxon>
        <taxon>Spermatophyta</taxon>
        <taxon>Magnoliopsida</taxon>
        <taxon>eudicotyledons</taxon>
        <taxon>Gunneridae</taxon>
        <taxon>Pentapetalae</taxon>
        <taxon>Caryophyllales</taxon>
        <taxon>Caryophyllaceae</taxon>
        <taxon>Caryophylleae</taxon>
        <taxon>Saponaria</taxon>
    </lineage>
</organism>
<evidence type="ECO:0000313" key="7">
    <source>
        <dbReference type="EMBL" id="KAK9724993.1"/>
    </source>
</evidence>
<evidence type="ECO:0000256" key="3">
    <source>
        <dbReference type="ARBA" id="ARBA00023163"/>
    </source>
</evidence>
<evidence type="ECO:0000259" key="6">
    <source>
        <dbReference type="Pfam" id="PF26576"/>
    </source>
</evidence>
<dbReference type="InterPro" id="IPR044660">
    <property type="entry name" value="IBH1-like"/>
</dbReference>
<dbReference type="GO" id="GO:0005634">
    <property type="term" value="C:nucleus"/>
    <property type="evidence" value="ECO:0007669"/>
    <property type="project" value="UniProtKB-SubCell"/>
</dbReference>
<feature type="domain" description="IBH1-like N-terminal" evidence="6">
    <location>
        <begin position="53"/>
        <end position="110"/>
    </location>
</feature>
<gene>
    <name evidence="7" type="ORF">RND81_05G113800</name>
</gene>
<dbReference type="Proteomes" id="UP001443914">
    <property type="component" value="Unassembled WGS sequence"/>
</dbReference>
<evidence type="ECO:0000256" key="1">
    <source>
        <dbReference type="ARBA" id="ARBA00004123"/>
    </source>
</evidence>
<dbReference type="GO" id="GO:0046983">
    <property type="term" value="F:protein dimerization activity"/>
    <property type="evidence" value="ECO:0007669"/>
    <property type="project" value="InterPro"/>
</dbReference>
<keyword evidence="3" id="KW-0804">Transcription</keyword>
<evidence type="ECO:0000313" key="8">
    <source>
        <dbReference type="Proteomes" id="UP001443914"/>
    </source>
</evidence>
<dbReference type="GO" id="GO:0006355">
    <property type="term" value="P:regulation of DNA-templated transcription"/>
    <property type="evidence" value="ECO:0007669"/>
    <property type="project" value="InterPro"/>
</dbReference>
<keyword evidence="2" id="KW-0805">Transcription regulation</keyword>
<keyword evidence="4" id="KW-0539">Nucleus</keyword>
<dbReference type="InterPro" id="IPR044549">
    <property type="entry name" value="bHLH_AtIBH1-like"/>
</dbReference>
<dbReference type="SUPFAM" id="SSF47459">
    <property type="entry name" value="HLH, helix-loop-helix DNA-binding domain"/>
    <property type="match status" value="1"/>
</dbReference>
<feature type="region of interest" description="Disordered" evidence="5">
    <location>
        <begin position="1"/>
        <end position="51"/>
    </location>
</feature>
<comment type="subcellular location">
    <subcellularLocation>
        <location evidence="1">Nucleus</location>
    </subcellularLocation>
</comment>
<accession>A0AAW1KVY4</accession>
<dbReference type="Pfam" id="PF26576">
    <property type="entry name" value="IBH1_N"/>
    <property type="match status" value="1"/>
</dbReference>
<evidence type="ECO:0000256" key="4">
    <source>
        <dbReference type="ARBA" id="ARBA00023242"/>
    </source>
</evidence>
<feature type="compositionally biased region" description="Gly residues" evidence="5">
    <location>
        <begin position="212"/>
        <end position="228"/>
    </location>
</feature>